<evidence type="ECO:0000256" key="11">
    <source>
        <dbReference type="PROSITE-ProRule" id="PRU00221"/>
    </source>
</evidence>
<dbReference type="EMBL" id="UZAE01014521">
    <property type="protein sequence ID" value="VDO13688.1"/>
    <property type="molecule type" value="Genomic_DNA"/>
</dbReference>
<dbReference type="WBParaSite" id="HNAJ_0001266901-mRNA-1">
    <property type="protein sequence ID" value="HNAJ_0001266901-mRNA-1"/>
    <property type="gene ID" value="HNAJ_0001266901"/>
</dbReference>
<evidence type="ECO:0000256" key="5">
    <source>
        <dbReference type="ARBA" id="ARBA00022701"/>
    </source>
</evidence>
<keyword evidence="4 11" id="KW-0853">WD repeat</keyword>
<comment type="similarity">
    <text evidence="2">Belongs to the dynein intermediate chain family.</text>
</comment>
<dbReference type="GO" id="GO:0003341">
    <property type="term" value="P:cilium movement"/>
    <property type="evidence" value="ECO:0007669"/>
    <property type="project" value="TreeGrafter"/>
</dbReference>
<dbReference type="InterPro" id="IPR001680">
    <property type="entry name" value="WD40_rpt"/>
</dbReference>
<dbReference type="Pfam" id="PF00400">
    <property type="entry name" value="WD40"/>
    <property type="match status" value="1"/>
</dbReference>
<dbReference type="GO" id="GO:0045503">
    <property type="term" value="F:dynein light chain binding"/>
    <property type="evidence" value="ECO:0007669"/>
    <property type="project" value="TreeGrafter"/>
</dbReference>
<evidence type="ECO:0000313" key="13">
    <source>
        <dbReference type="Proteomes" id="UP000278807"/>
    </source>
</evidence>
<keyword evidence="8" id="KW-0505">Motor protein</keyword>
<evidence type="ECO:0000256" key="1">
    <source>
        <dbReference type="ARBA" id="ARBA00004430"/>
    </source>
</evidence>
<reference evidence="12 13" key="2">
    <citation type="submission" date="2018-11" db="EMBL/GenBank/DDBJ databases">
        <authorList>
            <consortium name="Pathogen Informatics"/>
        </authorList>
    </citation>
    <scope>NUCLEOTIDE SEQUENCE [LARGE SCALE GENOMIC DNA]</scope>
</reference>
<dbReference type="Proteomes" id="UP000278807">
    <property type="component" value="Unassembled WGS sequence"/>
</dbReference>
<organism evidence="14">
    <name type="scientific">Rodentolepis nana</name>
    <name type="common">Dwarf tapeworm</name>
    <name type="synonym">Hymenolepis nana</name>
    <dbReference type="NCBI Taxonomy" id="102285"/>
    <lineage>
        <taxon>Eukaryota</taxon>
        <taxon>Metazoa</taxon>
        <taxon>Spiralia</taxon>
        <taxon>Lophotrochozoa</taxon>
        <taxon>Platyhelminthes</taxon>
        <taxon>Cestoda</taxon>
        <taxon>Eucestoda</taxon>
        <taxon>Cyclophyllidea</taxon>
        <taxon>Hymenolepididae</taxon>
        <taxon>Rodentolepis</taxon>
    </lineage>
</organism>
<dbReference type="InterPro" id="IPR050687">
    <property type="entry name" value="Dynein_IC"/>
</dbReference>
<dbReference type="GO" id="GO:0045504">
    <property type="term" value="F:dynein heavy chain binding"/>
    <property type="evidence" value="ECO:0007669"/>
    <property type="project" value="TreeGrafter"/>
</dbReference>
<proteinExistence type="inferred from homology"/>
<evidence type="ECO:0000256" key="7">
    <source>
        <dbReference type="ARBA" id="ARBA00023017"/>
    </source>
</evidence>
<keyword evidence="13" id="KW-1185">Reference proteome</keyword>
<dbReference type="STRING" id="102285.A0A0R3TXS4"/>
<dbReference type="InterPro" id="IPR015943">
    <property type="entry name" value="WD40/YVTN_repeat-like_dom_sf"/>
</dbReference>
<evidence type="ECO:0000256" key="4">
    <source>
        <dbReference type="ARBA" id="ARBA00022574"/>
    </source>
</evidence>
<protein>
    <submittedName>
        <fullName evidence="14">WD_REPEATS_REGION domain-containing protein</fullName>
    </submittedName>
</protein>
<evidence type="ECO:0000313" key="12">
    <source>
        <dbReference type="EMBL" id="VDO13688.1"/>
    </source>
</evidence>
<dbReference type="PANTHER" id="PTHR12442:SF11">
    <property type="entry name" value="DYNEIN AXONEMAL INTERMEDIATE CHAIN 1"/>
    <property type="match status" value="1"/>
</dbReference>
<keyword evidence="3" id="KW-0963">Cytoplasm</keyword>
<dbReference type="Gene3D" id="2.130.10.10">
    <property type="entry name" value="YVTN repeat-like/Quinoprotein amine dehydrogenase"/>
    <property type="match status" value="2"/>
</dbReference>
<evidence type="ECO:0000313" key="14">
    <source>
        <dbReference type="WBParaSite" id="HNAJ_0001266901-mRNA-1"/>
    </source>
</evidence>
<keyword evidence="6" id="KW-0677">Repeat</keyword>
<dbReference type="SMART" id="SM00320">
    <property type="entry name" value="WD40"/>
    <property type="match status" value="6"/>
</dbReference>
<dbReference type="OrthoDB" id="10261376at2759"/>
<keyword evidence="9" id="KW-0206">Cytoskeleton</keyword>
<keyword evidence="7" id="KW-0243">Dynein</keyword>
<keyword evidence="10" id="KW-0966">Cell projection</keyword>
<dbReference type="GO" id="GO:0036158">
    <property type="term" value="P:outer dynein arm assembly"/>
    <property type="evidence" value="ECO:0007669"/>
    <property type="project" value="TreeGrafter"/>
</dbReference>
<gene>
    <name evidence="12" type="ORF">HNAJ_LOCUS12647</name>
</gene>
<sequence>MVEKGSEDDTLDEEIGENLGKETFDDTGKKLVNQFNFCEHSSQTYTSVPKVMEFGCQTEPPARNTFSGNVTQWGIYDFYRDVAANKVEGLSGFLKPLKTIERMINQNTFDDVLQDFAYFEDLADDFRDSMGTLLPLWKFSYEKAKKMTVTSLCWSPQYSDLFAVGLGSEDLVKHGGGLICFYSLKNPSYPEYIFRTESEVLCLDIHPEYPFLICVGFYDGAVGVYKLNQQKLGPLYLSTVNSNKNTDPVWQVKWLQSVDQPNLEFYSISSDGRISSWNIVKDDIVCYDILQMKTPKENSEELGNVEVFSHESGTALAFHRKNTEIFLIATEDGLVHKCSRIYGPDYLSTFRAHSMAVYKLSWNYFHEDIFITCSADWTVKIWHQDKKDPLFIFDLGSPVGDVAWAPYSSTVFAAVTNDGHAHIYDLNVNKYAPLCHQLIVKKKNSKLTQVAFNPVRPVIICGGDRLVQTYLLFNLSVLLSGVYNELIKSDFKRCSACDFVQRPNGHHGDLKVRNYKAESHC</sequence>
<evidence type="ECO:0000256" key="8">
    <source>
        <dbReference type="ARBA" id="ARBA00023175"/>
    </source>
</evidence>
<evidence type="ECO:0000256" key="3">
    <source>
        <dbReference type="ARBA" id="ARBA00022490"/>
    </source>
</evidence>
<dbReference type="PROSITE" id="PS50082">
    <property type="entry name" value="WD_REPEATS_2"/>
    <property type="match status" value="1"/>
</dbReference>
<feature type="repeat" description="WD" evidence="11">
    <location>
        <begin position="350"/>
        <end position="382"/>
    </location>
</feature>
<evidence type="ECO:0000256" key="6">
    <source>
        <dbReference type="ARBA" id="ARBA00022737"/>
    </source>
</evidence>
<evidence type="ECO:0000256" key="10">
    <source>
        <dbReference type="ARBA" id="ARBA00023273"/>
    </source>
</evidence>
<accession>A0A0R3TXS4</accession>
<dbReference type="AlphaFoldDB" id="A0A0R3TXS4"/>
<dbReference type="GO" id="GO:0005874">
    <property type="term" value="C:microtubule"/>
    <property type="evidence" value="ECO:0007669"/>
    <property type="project" value="UniProtKB-KW"/>
</dbReference>
<dbReference type="PANTHER" id="PTHR12442">
    <property type="entry name" value="DYNEIN INTERMEDIATE CHAIN"/>
    <property type="match status" value="1"/>
</dbReference>
<dbReference type="SUPFAM" id="SSF50978">
    <property type="entry name" value="WD40 repeat-like"/>
    <property type="match status" value="1"/>
</dbReference>
<evidence type="ECO:0000256" key="9">
    <source>
        <dbReference type="ARBA" id="ARBA00023212"/>
    </source>
</evidence>
<comment type="subcellular location">
    <subcellularLocation>
        <location evidence="1">Cytoplasm</location>
        <location evidence="1">Cytoskeleton</location>
        <location evidence="1">Cilium axoneme</location>
    </subcellularLocation>
</comment>
<keyword evidence="5" id="KW-0493">Microtubule</keyword>
<evidence type="ECO:0000256" key="2">
    <source>
        <dbReference type="ARBA" id="ARBA00011059"/>
    </source>
</evidence>
<reference evidence="14" key="1">
    <citation type="submission" date="2017-02" db="UniProtKB">
        <authorList>
            <consortium name="WormBaseParasite"/>
        </authorList>
    </citation>
    <scope>IDENTIFICATION</scope>
</reference>
<name>A0A0R3TXS4_RODNA</name>
<dbReference type="GO" id="GO:0036157">
    <property type="term" value="C:outer dynein arm"/>
    <property type="evidence" value="ECO:0007669"/>
    <property type="project" value="TreeGrafter"/>
</dbReference>
<dbReference type="InterPro" id="IPR036322">
    <property type="entry name" value="WD40_repeat_dom_sf"/>
</dbReference>